<dbReference type="EC" id="3.5.3.6" evidence="6"/>
<dbReference type="PANTHER" id="PTHR47271">
    <property type="entry name" value="ARGININE DEIMINASE"/>
    <property type="match status" value="1"/>
</dbReference>
<dbReference type="NCBIfam" id="NF002381">
    <property type="entry name" value="PRK01388.1"/>
    <property type="match status" value="1"/>
</dbReference>
<comment type="catalytic activity">
    <reaction evidence="5 6">
        <text>L-arginine + H2O = L-citrulline + NH4(+)</text>
        <dbReference type="Rhea" id="RHEA:19597"/>
        <dbReference type="ChEBI" id="CHEBI:15377"/>
        <dbReference type="ChEBI" id="CHEBI:28938"/>
        <dbReference type="ChEBI" id="CHEBI:32682"/>
        <dbReference type="ChEBI" id="CHEBI:57743"/>
        <dbReference type="EC" id="3.5.3.6"/>
    </reaction>
</comment>
<evidence type="ECO:0000256" key="7">
    <source>
        <dbReference type="PIRSR" id="PIRSR006356-1"/>
    </source>
</evidence>
<keyword evidence="9" id="KW-1185">Reference proteome</keyword>
<evidence type="ECO:0000313" key="8">
    <source>
        <dbReference type="EMBL" id="MBS8266284.1"/>
    </source>
</evidence>
<evidence type="ECO:0000256" key="1">
    <source>
        <dbReference type="ARBA" id="ARBA00005213"/>
    </source>
</evidence>
<evidence type="ECO:0000256" key="4">
    <source>
        <dbReference type="ARBA" id="ARBA00022801"/>
    </source>
</evidence>
<dbReference type="SUPFAM" id="SSF55909">
    <property type="entry name" value="Pentein"/>
    <property type="match status" value="1"/>
</dbReference>
<proteinExistence type="inferred from homology"/>
<gene>
    <name evidence="6 8" type="primary">arcA</name>
    <name evidence="8" type="ORF">DYI25_17825</name>
</gene>
<feature type="active site" description="Amidino-cysteine intermediate" evidence="6 7">
    <location>
        <position position="416"/>
    </location>
</feature>
<comment type="subcellular location">
    <subcellularLocation>
        <location evidence="6">Cytoplasm</location>
    </subcellularLocation>
</comment>
<dbReference type="PRINTS" id="PR01466">
    <property type="entry name" value="ARGDEIMINASE"/>
</dbReference>
<dbReference type="AlphaFoldDB" id="A0A944CNK5"/>
<keyword evidence="3 6" id="KW-0056">Arginine metabolism</keyword>
<dbReference type="Pfam" id="PF02274">
    <property type="entry name" value="ADI"/>
    <property type="match status" value="1"/>
</dbReference>
<dbReference type="Gene3D" id="3.75.10.10">
    <property type="entry name" value="L-arginine/glycine Amidinotransferase, Chain A"/>
    <property type="match status" value="1"/>
</dbReference>
<protein>
    <recommendedName>
        <fullName evidence="6">Arginine deiminase</fullName>
        <shortName evidence="6">ADI</shortName>
        <ecNumber evidence="6">3.5.3.6</ecNumber>
    </recommendedName>
    <alternativeName>
        <fullName evidence="6">Arginine dihydrolase</fullName>
        <shortName evidence="6">AD</shortName>
    </alternativeName>
</protein>
<evidence type="ECO:0000256" key="6">
    <source>
        <dbReference type="HAMAP-Rule" id="MF_00242"/>
    </source>
</evidence>
<evidence type="ECO:0000256" key="5">
    <source>
        <dbReference type="ARBA" id="ARBA00049429"/>
    </source>
</evidence>
<comment type="similarity">
    <text evidence="2 6">Belongs to the arginine deiminase family.</text>
</comment>
<accession>A0A944CNK5</accession>
<dbReference type="Proteomes" id="UP000761411">
    <property type="component" value="Unassembled WGS sequence"/>
</dbReference>
<dbReference type="InterPro" id="IPR003876">
    <property type="entry name" value="Arg_deiminase"/>
</dbReference>
<dbReference type="GO" id="GO:0016990">
    <property type="term" value="F:arginine deiminase activity"/>
    <property type="evidence" value="ECO:0007669"/>
    <property type="project" value="UniProtKB-UniRule"/>
</dbReference>
<keyword evidence="6" id="KW-0963">Cytoplasm</keyword>
<keyword evidence="4 6" id="KW-0378">Hydrolase</keyword>
<dbReference type="PIRSF" id="PIRSF006356">
    <property type="entry name" value="Arg_deiminase"/>
    <property type="match status" value="1"/>
</dbReference>
<reference evidence="8 9" key="1">
    <citation type="journal article" date="2021" name="Microorganisms">
        <title>Bacterial Dimethylsulfoniopropionate Biosynthesis in the East China Sea.</title>
        <authorList>
            <person name="Liu J."/>
            <person name="Zhang Y."/>
            <person name="Liu J."/>
            <person name="Zhong H."/>
            <person name="Williams B.T."/>
            <person name="Zheng Y."/>
            <person name="Curson A.R.J."/>
            <person name="Sun C."/>
            <person name="Sun H."/>
            <person name="Song D."/>
            <person name="Wagner Mackenzie B."/>
            <person name="Bermejo Martinez A."/>
            <person name="Todd J.D."/>
            <person name="Zhang X.H."/>
        </authorList>
    </citation>
    <scope>NUCLEOTIDE SEQUENCE [LARGE SCALE GENOMIC DNA]</scope>
    <source>
        <strain evidence="8 9">ESS08</strain>
    </source>
</reference>
<dbReference type="HAMAP" id="MF_00242">
    <property type="entry name" value="Arg_deiminase"/>
    <property type="match status" value="1"/>
</dbReference>
<comment type="caution">
    <text evidence="8">The sequence shown here is derived from an EMBL/GenBank/DDBJ whole genome shotgun (WGS) entry which is preliminary data.</text>
</comment>
<evidence type="ECO:0000256" key="2">
    <source>
        <dbReference type="ARBA" id="ARBA00010206"/>
    </source>
</evidence>
<organism evidence="8 9">
    <name type="scientific">Mesobacillus boroniphilus</name>
    <dbReference type="NCBI Taxonomy" id="308892"/>
    <lineage>
        <taxon>Bacteria</taxon>
        <taxon>Bacillati</taxon>
        <taxon>Bacillota</taxon>
        <taxon>Bacilli</taxon>
        <taxon>Bacillales</taxon>
        <taxon>Bacillaceae</taxon>
        <taxon>Mesobacillus</taxon>
    </lineage>
</organism>
<name>A0A944CNK5_9BACI</name>
<dbReference type="PANTHER" id="PTHR47271:SF2">
    <property type="entry name" value="ARGININE DEIMINASE"/>
    <property type="match status" value="1"/>
</dbReference>
<dbReference type="EMBL" id="QTKX01000003">
    <property type="protein sequence ID" value="MBS8266284.1"/>
    <property type="molecule type" value="Genomic_DNA"/>
</dbReference>
<dbReference type="GO" id="GO:0019546">
    <property type="term" value="P:L-arginine deiminase pathway"/>
    <property type="evidence" value="ECO:0007669"/>
    <property type="project" value="UniProtKB-UniRule"/>
</dbReference>
<dbReference type="GO" id="GO:0005737">
    <property type="term" value="C:cytoplasm"/>
    <property type="evidence" value="ECO:0007669"/>
    <property type="project" value="UniProtKB-SubCell"/>
</dbReference>
<dbReference type="NCBIfam" id="TIGR01078">
    <property type="entry name" value="arcA"/>
    <property type="match status" value="1"/>
</dbReference>
<evidence type="ECO:0000256" key="3">
    <source>
        <dbReference type="ARBA" id="ARBA00022503"/>
    </source>
</evidence>
<dbReference type="RefSeq" id="WP_213371464.1">
    <property type="nucleotide sequence ID" value="NZ_QTKX01000003.1"/>
</dbReference>
<comment type="pathway">
    <text evidence="1 6">Amino-acid degradation; L-arginine degradation via ADI pathway; carbamoyl phosphate from L-arginine: step 1/2.</text>
</comment>
<dbReference type="Gene3D" id="1.10.3930.10">
    <property type="entry name" value="Arginine deiminase"/>
    <property type="match status" value="1"/>
</dbReference>
<sequence length="426" mass="48585">MKLIADNTCQEKSLNKGKPPINVTSEIGRLRTVMLKRPGKEVENLVPEYLHRLLFDDIPYLPIIQKEHDFFAETLRSRGIEVLYLEQLFVEALTSEEIKIQFIDEMLRECHAHVNGASIVLKEYLLSFSTEQMVDKIMSGVLKKEIDSEKKTHLYEFMDDHYPFYLDPMPNLYFTRDPAASIGNGLTINKMREPARQRESLFMEYIIKYHPRFAGKDVPVWLDRDYPFSIEGGDELVLSKEVIAIGVSERTSAKAIEKLALNLFKKQASFKKVMAVEIPKCRAFMHLDTVFTMVDYDKFTIHPEILGPQGNLNIYILEKGVDEGTPKISFRTDLQEALKEVLGLDDIILIPCGGGDEIAASREQWNDGSNTLAIAPGVVVTYDRNYISNELLRKNGIEVLEIPSSELSRGRGGPRCMSMPIFREDI</sequence>
<evidence type="ECO:0000313" key="9">
    <source>
        <dbReference type="Proteomes" id="UP000761411"/>
    </source>
</evidence>